<protein>
    <submittedName>
        <fullName evidence="2">Uncharacterized protein</fullName>
    </submittedName>
</protein>
<proteinExistence type="predicted"/>
<evidence type="ECO:0000256" key="1">
    <source>
        <dbReference type="SAM" id="MobiDB-lite"/>
    </source>
</evidence>
<keyword evidence="3" id="KW-1185">Reference proteome</keyword>
<name>A0ABP3FYM5_9ACTN</name>
<accession>A0ABP3FYM5</accession>
<gene>
    <name evidence="2" type="ORF">GCM10010151_20140</name>
</gene>
<evidence type="ECO:0000313" key="2">
    <source>
        <dbReference type="EMBL" id="GAA0330281.1"/>
    </source>
</evidence>
<sequence length="68" mass="7297">MDKVRAAAHPGGMNEDQDRGAGAPSQRWRTLPPRVDLRDTIAVQETPPKPEVISTPADPLREAVNVGG</sequence>
<dbReference type="Proteomes" id="UP001501822">
    <property type="component" value="Unassembled WGS sequence"/>
</dbReference>
<feature type="region of interest" description="Disordered" evidence="1">
    <location>
        <begin position="1"/>
        <end position="32"/>
    </location>
</feature>
<comment type="caution">
    <text evidence="2">The sequence shown here is derived from an EMBL/GenBank/DDBJ whole genome shotgun (WGS) entry which is preliminary data.</text>
</comment>
<dbReference type="EMBL" id="BAAABM010000015">
    <property type="protein sequence ID" value="GAA0330281.1"/>
    <property type="molecule type" value="Genomic_DNA"/>
</dbReference>
<organism evidence="2 3">
    <name type="scientific">Actinoallomurus spadix</name>
    <dbReference type="NCBI Taxonomy" id="79912"/>
    <lineage>
        <taxon>Bacteria</taxon>
        <taxon>Bacillati</taxon>
        <taxon>Actinomycetota</taxon>
        <taxon>Actinomycetes</taxon>
        <taxon>Streptosporangiales</taxon>
        <taxon>Thermomonosporaceae</taxon>
        <taxon>Actinoallomurus</taxon>
    </lineage>
</organism>
<evidence type="ECO:0000313" key="3">
    <source>
        <dbReference type="Proteomes" id="UP001501822"/>
    </source>
</evidence>
<reference evidence="3" key="1">
    <citation type="journal article" date="2019" name="Int. J. Syst. Evol. Microbiol.">
        <title>The Global Catalogue of Microorganisms (GCM) 10K type strain sequencing project: providing services to taxonomists for standard genome sequencing and annotation.</title>
        <authorList>
            <consortium name="The Broad Institute Genomics Platform"/>
            <consortium name="The Broad Institute Genome Sequencing Center for Infectious Disease"/>
            <person name="Wu L."/>
            <person name="Ma J."/>
        </authorList>
    </citation>
    <scope>NUCLEOTIDE SEQUENCE [LARGE SCALE GENOMIC DNA]</scope>
    <source>
        <strain evidence="3">JCM 3146</strain>
    </source>
</reference>